<accession>A0A8G1EB87</accession>
<dbReference type="GO" id="GO:0000160">
    <property type="term" value="P:phosphorelay signal transduction system"/>
    <property type="evidence" value="ECO:0007669"/>
    <property type="project" value="InterPro"/>
</dbReference>
<dbReference type="PROSITE" id="PS00622">
    <property type="entry name" value="HTH_LUXR_1"/>
    <property type="match status" value="1"/>
</dbReference>
<dbReference type="KEGG" id="nsm:JO391_16775"/>
<dbReference type="GO" id="GO:0003677">
    <property type="term" value="F:DNA binding"/>
    <property type="evidence" value="ECO:0007669"/>
    <property type="project" value="UniProtKB-KW"/>
</dbReference>
<feature type="modified residue" description="4-aspartylphosphate" evidence="4">
    <location>
        <position position="57"/>
    </location>
</feature>
<dbReference type="SUPFAM" id="SSF52172">
    <property type="entry name" value="CheY-like"/>
    <property type="match status" value="1"/>
</dbReference>
<sequence length="207" mass="22335">MTAAAALAVHIVDDEEPLRDSLGFLFASRGIATRLWPSGEDFLGAWPQPDCGCIILDVRMGGMSGPQVADALQRAEGGSAALPPVIFLTGHADVPLAVQSLKSGAFDFLEKPFNDNQIVDLAMQAMALHQSRAAEHSSRAELAHRFASLSEREADVMRLILEGQLNKQIADSLGISIRTVEVHRARVLQKTGARNSVDLARMRALID</sequence>
<dbReference type="PRINTS" id="PR00038">
    <property type="entry name" value="HTHLUXR"/>
</dbReference>
<dbReference type="SMART" id="SM00448">
    <property type="entry name" value="REC"/>
    <property type="match status" value="1"/>
</dbReference>
<name>A0A8G1EB87_9RHOB</name>
<keyword evidence="8" id="KW-1185">Reference proteome</keyword>
<dbReference type="SMART" id="SM00421">
    <property type="entry name" value="HTH_LUXR"/>
    <property type="match status" value="1"/>
</dbReference>
<evidence type="ECO:0000256" key="1">
    <source>
        <dbReference type="ARBA" id="ARBA00023015"/>
    </source>
</evidence>
<dbReference type="InterPro" id="IPR000792">
    <property type="entry name" value="Tscrpt_reg_LuxR_C"/>
</dbReference>
<dbReference type="PROSITE" id="PS50110">
    <property type="entry name" value="RESPONSE_REGULATORY"/>
    <property type="match status" value="1"/>
</dbReference>
<keyword evidence="3" id="KW-0804">Transcription</keyword>
<reference evidence="7" key="1">
    <citation type="submission" date="2021-02" db="EMBL/GenBank/DDBJ databases">
        <title>Rhodobacter shimadae sp. nov., an aerobic anoxygenic phototrophic bacterium isolated from a hot spring.</title>
        <authorList>
            <person name="Muramatsu S."/>
            <person name="Haruta S."/>
            <person name="Hirose S."/>
            <person name="Hanada S."/>
        </authorList>
    </citation>
    <scope>NUCLEOTIDE SEQUENCE</scope>
    <source>
        <strain evidence="7">N10</strain>
    </source>
</reference>
<evidence type="ECO:0000256" key="3">
    <source>
        <dbReference type="ARBA" id="ARBA00023163"/>
    </source>
</evidence>
<dbReference type="Proteomes" id="UP000826300">
    <property type="component" value="Chromosome"/>
</dbReference>
<proteinExistence type="predicted"/>
<dbReference type="RefSeq" id="WP_220661588.1">
    <property type="nucleotide sequence ID" value="NZ_CP069370.1"/>
</dbReference>
<keyword evidence="1" id="KW-0805">Transcription regulation</keyword>
<dbReference type="Pfam" id="PF00196">
    <property type="entry name" value="GerE"/>
    <property type="match status" value="1"/>
</dbReference>
<feature type="domain" description="HTH luxR-type" evidence="5">
    <location>
        <begin position="142"/>
        <end position="207"/>
    </location>
</feature>
<dbReference type="InterPro" id="IPR001789">
    <property type="entry name" value="Sig_transdc_resp-reg_receiver"/>
</dbReference>
<keyword evidence="4" id="KW-0597">Phosphoprotein</keyword>
<dbReference type="AlphaFoldDB" id="A0A8G1EB87"/>
<evidence type="ECO:0000313" key="7">
    <source>
        <dbReference type="EMBL" id="QYZ69370.1"/>
    </source>
</evidence>
<evidence type="ECO:0000313" key="8">
    <source>
        <dbReference type="Proteomes" id="UP000826300"/>
    </source>
</evidence>
<dbReference type="CDD" id="cd06170">
    <property type="entry name" value="LuxR_C_like"/>
    <property type="match status" value="1"/>
</dbReference>
<dbReference type="PROSITE" id="PS50043">
    <property type="entry name" value="HTH_LUXR_2"/>
    <property type="match status" value="1"/>
</dbReference>
<dbReference type="Gene3D" id="3.40.50.2300">
    <property type="match status" value="1"/>
</dbReference>
<dbReference type="InterPro" id="IPR016032">
    <property type="entry name" value="Sig_transdc_resp-reg_C-effctor"/>
</dbReference>
<protein>
    <submittedName>
        <fullName evidence="7">Response regulator transcription factor</fullName>
    </submittedName>
</protein>
<dbReference type="Gene3D" id="1.10.10.10">
    <property type="entry name" value="Winged helix-like DNA-binding domain superfamily/Winged helix DNA-binding domain"/>
    <property type="match status" value="1"/>
</dbReference>
<dbReference type="Pfam" id="PF00072">
    <property type="entry name" value="Response_reg"/>
    <property type="match status" value="1"/>
</dbReference>
<evidence type="ECO:0000256" key="2">
    <source>
        <dbReference type="ARBA" id="ARBA00023125"/>
    </source>
</evidence>
<keyword evidence="2" id="KW-0238">DNA-binding</keyword>
<gene>
    <name evidence="7" type="ORF">JO391_16775</name>
</gene>
<evidence type="ECO:0000256" key="4">
    <source>
        <dbReference type="PROSITE-ProRule" id="PRU00169"/>
    </source>
</evidence>
<dbReference type="PANTHER" id="PTHR44688:SF16">
    <property type="entry name" value="DNA-BINDING TRANSCRIPTIONAL ACTIVATOR DEVR_DOSR"/>
    <property type="match status" value="1"/>
</dbReference>
<feature type="domain" description="Response regulatory" evidence="6">
    <location>
        <begin position="8"/>
        <end position="126"/>
    </location>
</feature>
<dbReference type="EMBL" id="CP069370">
    <property type="protein sequence ID" value="QYZ69370.1"/>
    <property type="molecule type" value="Genomic_DNA"/>
</dbReference>
<dbReference type="InterPro" id="IPR036388">
    <property type="entry name" value="WH-like_DNA-bd_sf"/>
</dbReference>
<dbReference type="GO" id="GO:0006355">
    <property type="term" value="P:regulation of DNA-templated transcription"/>
    <property type="evidence" value="ECO:0007669"/>
    <property type="project" value="InterPro"/>
</dbReference>
<dbReference type="PANTHER" id="PTHR44688">
    <property type="entry name" value="DNA-BINDING TRANSCRIPTIONAL ACTIVATOR DEVR_DOSR"/>
    <property type="match status" value="1"/>
</dbReference>
<dbReference type="SUPFAM" id="SSF46894">
    <property type="entry name" value="C-terminal effector domain of the bipartite response regulators"/>
    <property type="match status" value="1"/>
</dbReference>
<evidence type="ECO:0000259" key="6">
    <source>
        <dbReference type="PROSITE" id="PS50110"/>
    </source>
</evidence>
<organism evidence="7 8">
    <name type="scientific">Neotabrizicola shimadae</name>
    <dbReference type="NCBI Taxonomy" id="2807096"/>
    <lineage>
        <taxon>Bacteria</taxon>
        <taxon>Pseudomonadati</taxon>
        <taxon>Pseudomonadota</taxon>
        <taxon>Alphaproteobacteria</taxon>
        <taxon>Rhodobacterales</taxon>
        <taxon>Paracoccaceae</taxon>
        <taxon>Neotabrizicola</taxon>
    </lineage>
</organism>
<evidence type="ECO:0000259" key="5">
    <source>
        <dbReference type="PROSITE" id="PS50043"/>
    </source>
</evidence>
<dbReference type="CDD" id="cd17537">
    <property type="entry name" value="REC_FixJ"/>
    <property type="match status" value="1"/>
</dbReference>
<dbReference type="InterPro" id="IPR011006">
    <property type="entry name" value="CheY-like_superfamily"/>
</dbReference>